<name>A0A8T0RHG5_PANVG</name>
<protein>
    <submittedName>
        <fullName evidence="1">Uncharacterized protein</fullName>
    </submittedName>
</protein>
<sequence length="128" mass="14111">MPRPCPPPVTRLLCPGRRRSPAHPRLLLAAEAAAVCSPLPPHVLHQPPPLPRPPPPAHPRRLLHCPGRRLLLAPSVMPSPSRSGGLLTEWQWYWICDLLVLLSDQEQAIPIVKLALISGMPRCLLTRG</sequence>
<comment type="caution">
    <text evidence="1">The sequence shown here is derived from an EMBL/GenBank/DDBJ whole genome shotgun (WGS) entry which is preliminary data.</text>
</comment>
<keyword evidence="2" id="KW-1185">Reference proteome</keyword>
<reference evidence="1" key="1">
    <citation type="submission" date="2020-05" db="EMBL/GenBank/DDBJ databases">
        <title>WGS assembly of Panicum virgatum.</title>
        <authorList>
            <person name="Lovell J.T."/>
            <person name="Jenkins J."/>
            <person name="Shu S."/>
            <person name="Juenger T.E."/>
            <person name="Schmutz J."/>
        </authorList>
    </citation>
    <scope>NUCLEOTIDE SEQUENCE</scope>
    <source>
        <strain evidence="1">AP13</strain>
    </source>
</reference>
<accession>A0A8T0RHG5</accession>
<dbReference type="EMBL" id="CM029047">
    <property type="protein sequence ID" value="KAG2585532.1"/>
    <property type="molecule type" value="Genomic_DNA"/>
</dbReference>
<organism evidence="1 2">
    <name type="scientific">Panicum virgatum</name>
    <name type="common">Blackwell switchgrass</name>
    <dbReference type="NCBI Taxonomy" id="38727"/>
    <lineage>
        <taxon>Eukaryota</taxon>
        <taxon>Viridiplantae</taxon>
        <taxon>Streptophyta</taxon>
        <taxon>Embryophyta</taxon>
        <taxon>Tracheophyta</taxon>
        <taxon>Spermatophyta</taxon>
        <taxon>Magnoliopsida</taxon>
        <taxon>Liliopsida</taxon>
        <taxon>Poales</taxon>
        <taxon>Poaceae</taxon>
        <taxon>PACMAD clade</taxon>
        <taxon>Panicoideae</taxon>
        <taxon>Panicodae</taxon>
        <taxon>Paniceae</taxon>
        <taxon>Panicinae</taxon>
        <taxon>Panicum</taxon>
        <taxon>Panicum sect. Hiantes</taxon>
    </lineage>
</organism>
<gene>
    <name evidence="1" type="ORF">PVAP13_6KG394900</name>
</gene>
<evidence type="ECO:0000313" key="1">
    <source>
        <dbReference type="EMBL" id="KAG2585532.1"/>
    </source>
</evidence>
<proteinExistence type="predicted"/>
<dbReference type="AlphaFoldDB" id="A0A8T0RHG5"/>
<dbReference type="Proteomes" id="UP000823388">
    <property type="component" value="Chromosome 6K"/>
</dbReference>
<evidence type="ECO:0000313" key="2">
    <source>
        <dbReference type="Proteomes" id="UP000823388"/>
    </source>
</evidence>